<dbReference type="AlphaFoldDB" id="A0A858STG2"/>
<keyword evidence="1" id="KW-0472">Membrane</keyword>
<keyword evidence="3" id="KW-1185">Reference proteome</keyword>
<evidence type="ECO:0000313" key="2">
    <source>
        <dbReference type="EMBL" id="QJF51082.1"/>
    </source>
</evidence>
<dbReference type="NCBIfam" id="NF033773">
    <property type="entry name" value="tellur_TrgA"/>
    <property type="match status" value="1"/>
</dbReference>
<feature type="transmembrane region" description="Helical" evidence="1">
    <location>
        <begin position="123"/>
        <end position="142"/>
    </location>
</feature>
<evidence type="ECO:0000256" key="1">
    <source>
        <dbReference type="SAM" id="Phobius"/>
    </source>
</evidence>
<dbReference type="RefSeq" id="WP_169640297.1">
    <property type="nucleotide sequence ID" value="NZ_CP048788.1"/>
</dbReference>
<reference evidence="2 3" key="1">
    <citation type="submission" date="2020-02" db="EMBL/GenBank/DDBJ databases">
        <title>Genome sequence of Roseobacter ponti.</title>
        <authorList>
            <person name="Hollensteiner J."/>
            <person name="Schneider D."/>
            <person name="Poehlein A."/>
            <person name="Daniel R."/>
        </authorList>
    </citation>
    <scope>NUCLEOTIDE SEQUENCE [LARGE SCALE GENOMIC DNA]</scope>
    <source>
        <strain evidence="2 3">DSM 106830</strain>
    </source>
</reference>
<sequence>MPDAAKLVAAALIGLLAFIVSFQIIPLFPESVAFGNFAFYNAVLGIVTGWVVMGKRAGRGVTAAVNNGLGGAMMLTLWGLFIYSCAQMFDRAMDNWYNGAFTALGAIFEFMAEYALVIMDTKVITSLVVGGIFAGLLTEFAWRTWR</sequence>
<keyword evidence="1" id="KW-1133">Transmembrane helix</keyword>
<dbReference type="InterPro" id="IPR047784">
    <property type="entry name" value="TrgA"/>
</dbReference>
<evidence type="ECO:0000313" key="3">
    <source>
        <dbReference type="Proteomes" id="UP000503308"/>
    </source>
</evidence>
<feature type="transmembrane region" description="Helical" evidence="1">
    <location>
        <begin position="96"/>
        <end position="116"/>
    </location>
</feature>
<gene>
    <name evidence="2" type="ORF">G3256_07870</name>
</gene>
<feature type="transmembrane region" description="Helical" evidence="1">
    <location>
        <begin position="32"/>
        <end position="52"/>
    </location>
</feature>
<dbReference type="EMBL" id="CP048788">
    <property type="protein sequence ID" value="QJF51082.1"/>
    <property type="molecule type" value="Genomic_DNA"/>
</dbReference>
<name>A0A858STG2_9RHOB</name>
<dbReference type="KEGG" id="rpon:G3256_07870"/>
<dbReference type="Proteomes" id="UP000503308">
    <property type="component" value="Chromosome"/>
</dbReference>
<proteinExistence type="predicted"/>
<protein>
    <submittedName>
        <fullName evidence="2">TrgA family protein</fullName>
    </submittedName>
</protein>
<keyword evidence="1" id="KW-0812">Transmembrane</keyword>
<accession>A0A858STG2</accession>
<organism evidence="2 3">
    <name type="scientific">Roseobacter ponti</name>
    <dbReference type="NCBI Taxonomy" id="1891787"/>
    <lineage>
        <taxon>Bacteria</taxon>
        <taxon>Pseudomonadati</taxon>
        <taxon>Pseudomonadota</taxon>
        <taxon>Alphaproteobacteria</taxon>
        <taxon>Rhodobacterales</taxon>
        <taxon>Roseobacteraceae</taxon>
        <taxon>Roseobacter</taxon>
    </lineage>
</organism>
<feature type="transmembrane region" description="Helical" evidence="1">
    <location>
        <begin position="64"/>
        <end position="84"/>
    </location>
</feature>